<gene>
    <name evidence="2" type="ORF">TSPGSL018_12685</name>
</gene>
<evidence type="ECO:0000256" key="1">
    <source>
        <dbReference type="SAM" id="MobiDB-lite"/>
    </source>
</evidence>
<dbReference type="EMBL" id="GBEZ01019761">
    <property type="protein sequence ID" value="JAC66840.1"/>
    <property type="molecule type" value="Transcribed_RNA"/>
</dbReference>
<name>A0A061R819_9CHLO</name>
<proteinExistence type="predicted"/>
<organism evidence="2">
    <name type="scientific">Tetraselmis sp. GSL018</name>
    <dbReference type="NCBI Taxonomy" id="582737"/>
    <lineage>
        <taxon>Eukaryota</taxon>
        <taxon>Viridiplantae</taxon>
        <taxon>Chlorophyta</taxon>
        <taxon>core chlorophytes</taxon>
        <taxon>Chlorodendrophyceae</taxon>
        <taxon>Chlorodendrales</taxon>
        <taxon>Chlorodendraceae</taxon>
        <taxon>Tetraselmis</taxon>
    </lineage>
</organism>
<evidence type="ECO:0000313" key="2">
    <source>
        <dbReference type="EMBL" id="JAC66840.1"/>
    </source>
</evidence>
<protein>
    <submittedName>
        <fullName evidence="2">Uncharacterized protein</fullName>
    </submittedName>
</protein>
<reference evidence="2" key="1">
    <citation type="submission" date="2014-05" db="EMBL/GenBank/DDBJ databases">
        <title>The transcriptome of the halophilic microalga Tetraselmis sp. GSL018 isolated from the Great Salt Lake, Utah.</title>
        <authorList>
            <person name="Jinkerson R.E."/>
            <person name="D'Adamo S."/>
            <person name="Posewitz M.C."/>
        </authorList>
    </citation>
    <scope>NUCLEOTIDE SEQUENCE</scope>
    <source>
        <strain evidence="2">GSL018</strain>
    </source>
</reference>
<feature type="region of interest" description="Disordered" evidence="1">
    <location>
        <begin position="1"/>
        <end position="23"/>
    </location>
</feature>
<accession>A0A061R819</accession>
<feature type="region of interest" description="Disordered" evidence="1">
    <location>
        <begin position="52"/>
        <end position="77"/>
    </location>
</feature>
<dbReference type="AlphaFoldDB" id="A0A061R819"/>
<sequence length="77" mass="8185">MAALATESPVKSGYGQNQGQEDLAVRHSVSGQHTYPRRFTVTITLSLLKSHSGPGIPQAPHPRSATIFGTNWARAGS</sequence>